<dbReference type="EMBL" id="PVYX01000001">
    <property type="protein sequence ID" value="PRX57022.1"/>
    <property type="molecule type" value="Genomic_DNA"/>
</dbReference>
<feature type="transmembrane region" description="Helical" evidence="2">
    <location>
        <begin position="46"/>
        <end position="64"/>
    </location>
</feature>
<dbReference type="InterPro" id="IPR036890">
    <property type="entry name" value="HATPase_C_sf"/>
</dbReference>
<accession>A0A2T0MHI3</accession>
<feature type="transmembrane region" description="Helical" evidence="2">
    <location>
        <begin position="178"/>
        <end position="195"/>
    </location>
</feature>
<dbReference type="AlphaFoldDB" id="A0A2T0MHI3"/>
<proteinExistence type="predicted"/>
<name>A0A2T0MHI3_9FLAO</name>
<organism evidence="5 6">
    <name type="scientific">Flagellimonas meridianipacifica</name>
    <dbReference type="NCBI Taxonomy" id="1080225"/>
    <lineage>
        <taxon>Bacteria</taxon>
        <taxon>Pseudomonadati</taxon>
        <taxon>Bacteroidota</taxon>
        <taxon>Flavobacteriia</taxon>
        <taxon>Flavobacteriales</taxon>
        <taxon>Flavobacteriaceae</taxon>
        <taxon>Flagellimonas</taxon>
    </lineage>
</organism>
<keyword evidence="1" id="KW-0175">Coiled coil</keyword>
<dbReference type="Pfam" id="PF06580">
    <property type="entry name" value="His_kinase"/>
    <property type="match status" value="1"/>
</dbReference>
<dbReference type="PANTHER" id="PTHR34220">
    <property type="entry name" value="SENSOR HISTIDINE KINASE YPDA"/>
    <property type="match status" value="1"/>
</dbReference>
<dbReference type="SUPFAM" id="SSF55874">
    <property type="entry name" value="ATPase domain of HSP90 chaperone/DNA topoisomerase II/histidine kinase"/>
    <property type="match status" value="1"/>
</dbReference>
<dbReference type="GO" id="GO:0016020">
    <property type="term" value="C:membrane"/>
    <property type="evidence" value="ECO:0007669"/>
    <property type="project" value="InterPro"/>
</dbReference>
<feature type="coiled-coil region" evidence="1">
    <location>
        <begin position="259"/>
        <end position="286"/>
    </location>
</feature>
<feature type="transmembrane region" description="Helical" evidence="2">
    <location>
        <begin position="207"/>
        <end position="228"/>
    </location>
</feature>
<dbReference type="OrthoDB" id="6190788at2"/>
<keyword evidence="2" id="KW-0472">Membrane</keyword>
<evidence type="ECO:0000313" key="5">
    <source>
        <dbReference type="EMBL" id="PRX57022.1"/>
    </source>
</evidence>
<evidence type="ECO:0000313" key="6">
    <source>
        <dbReference type="Proteomes" id="UP000237640"/>
    </source>
</evidence>
<feature type="domain" description="Signal transduction histidine kinase internal region" evidence="3">
    <location>
        <begin position="300"/>
        <end position="378"/>
    </location>
</feature>
<keyword evidence="2" id="KW-1133">Transmembrane helix</keyword>
<feature type="transmembrane region" description="Helical" evidence="2">
    <location>
        <begin position="117"/>
        <end position="135"/>
    </location>
</feature>
<dbReference type="PANTHER" id="PTHR34220:SF7">
    <property type="entry name" value="SENSOR HISTIDINE KINASE YPDA"/>
    <property type="match status" value="1"/>
</dbReference>
<reference evidence="5 6" key="1">
    <citation type="submission" date="2018-03" db="EMBL/GenBank/DDBJ databases">
        <title>Genomic Encyclopedia of Archaeal and Bacterial Type Strains, Phase II (KMG-II): from individual species to whole genera.</title>
        <authorList>
            <person name="Goeker M."/>
        </authorList>
    </citation>
    <scope>NUCLEOTIDE SEQUENCE [LARGE SCALE GENOMIC DNA]</scope>
    <source>
        <strain evidence="5 6">DSM 25027</strain>
    </source>
</reference>
<dbReference type="Gene3D" id="3.30.565.10">
    <property type="entry name" value="Histidine kinase-like ATPase, C-terminal domain"/>
    <property type="match status" value="1"/>
</dbReference>
<keyword evidence="2" id="KW-0812">Transmembrane</keyword>
<feature type="transmembrane region" description="Helical" evidence="2">
    <location>
        <begin position="147"/>
        <end position="166"/>
    </location>
</feature>
<dbReference type="InterPro" id="IPR011623">
    <property type="entry name" value="7TMR_DISM_rcpt_extracell_dom1"/>
</dbReference>
<evidence type="ECO:0000259" key="4">
    <source>
        <dbReference type="Pfam" id="PF07695"/>
    </source>
</evidence>
<protein>
    <submittedName>
        <fullName evidence="5">7TM protein involved in diverse intracellular signaling</fullName>
    </submittedName>
</protein>
<sequence>MKGSATILQFLENSSENGLGFMVVVVLFYLFIFFLIQYFQHKKLFFLLYSLYTLVSGIGLLRYIKGVFFTGFFESDSGRSFSMWIHYPTQLLGTLLFTYFIIHIMRLKEKHPKAIRIIGYYYLIVSPVYLMLYGLQMANPRSYLIDYFHGMVYIPTGYIIFFWVFHMVYKQKMMIKKYIFTGMFVLGTTYLLLFISTIKNVRVNDQYLYILYLGILVESLLFALAIGLEQKLVYMENDEIQKKYISQLEENQIITDSMNRTLSEELEQTKSNVVELTAEAHRERTEKLTIAFENKFSQLKLDALRSQMSPHFIFNAINSIKSYFIENDREKAIYFLTKFSKLIRNILESSRKEQISLEEELDILKVYVEIENNRFKNDIHFKIEVEEDLRINKIMVPPLFLQPFVENAIWHGLLTKKGEKNLTIRIHKNSDSKMIKIEIEDNGIGREAVKLRNTKNVLRKESLGLSLTKDRMELFSKKLGKPLTYCIKDLYSAVDKKATGTLVEVNIPRAA</sequence>
<gene>
    <name evidence="5" type="ORF">CLV81_1023</name>
</gene>
<feature type="transmembrane region" description="Helical" evidence="2">
    <location>
        <begin position="84"/>
        <end position="105"/>
    </location>
</feature>
<dbReference type="InterPro" id="IPR010559">
    <property type="entry name" value="Sig_transdc_His_kin_internal"/>
</dbReference>
<dbReference type="RefSeq" id="WP_106143942.1">
    <property type="nucleotide sequence ID" value="NZ_PVYX01000001.1"/>
</dbReference>
<evidence type="ECO:0000256" key="2">
    <source>
        <dbReference type="SAM" id="Phobius"/>
    </source>
</evidence>
<dbReference type="Pfam" id="PF07695">
    <property type="entry name" value="7TMR-DISM_7TM"/>
    <property type="match status" value="1"/>
</dbReference>
<dbReference type="InterPro" id="IPR050640">
    <property type="entry name" value="Bact_2-comp_sensor_kinase"/>
</dbReference>
<feature type="domain" description="7TM-DISM receptor extracellular" evidence="4">
    <location>
        <begin position="21"/>
        <end position="227"/>
    </location>
</feature>
<evidence type="ECO:0000256" key="1">
    <source>
        <dbReference type="SAM" id="Coils"/>
    </source>
</evidence>
<dbReference type="GO" id="GO:0000155">
    <property type="term" value="F:phosphorelay sensor kinase activity"/>
    <property type="evidence" value="ECO:0007669"/>
    <property type="project" value="InterPro"/>
</dbReference>
<dbReference type="Proteomes" id="UP000237640">
    <property type="component" value="Unassembled WGS sequence"/>
</dbReference>
<keyword evidence="6" id="KW-1185">Reference proteome</keyword>
<feature type="transmembrane region" description="Helical" evidence="2">
    <location>
        <begin position="20"/>
        <end position="39"/>
    </location>
</feature>
<evidence type="ECO:0000259" key="3">
    <source>
        <dbReference type="Pfam" id="PF06580"/>
    </source>
</evidence>
<comment type="caution">
    <text evidence="5">The sequence shown here is derived from an EMBL/GenBank/DDBJ whole genome shotgun (WGS) entry which is preliminary data.</text>
</comment>